<evidence type="ECO:0000313" key="10">
    <source>
        <dbReference type="Proteomes" id="UP001060039"/>
    </source>
</evidence>
<sequence>MRAIVDTDALDLVEVARFPNGPVQRDDGLHWDIKALRGHILAGLRQAFLDDPQITSIGIDSWAVDYALMAGERMLAEPFHYRDDRTARGVAAVHAVVPPDELYALSGLQHLPFNTVFQLAAEPPERLAAADHMLLIPDLVAFWLTGRVVAEVTNASTTGLLDPRTRQWNEALIARLGLPRGLFPELVQPGDDLGPLRADLAAELGAPAGVRVTAVGSHDTASAVVGVPMVRPEAVYISCGTWGLVGLELEHPVITDDSRAANFTNEGGVDGRVRFLHNVMGLWLLSESVRAWEAESGSIDLSALLAEAAAVTAPMPTFDANDPRLMPPGDMPARIAEQLREQSFPVPRSRAEFTRCIIESLAVAFADTVRTARGLAKREVGVIHLVGGGALNALLCQLVADRSGLPVKAGPVEATAIGNVLVQARAADTRGVLGAHATVERLREIVAASHTPVQFAPRLPALR</sequence>
<dbReference type="EMBL" id="CP101497">
    <property type="protein sequence ID" value="UTT63769.1"/>
    <property type="molecule type" value="Genomic_DNA"/>
</dbReference>
<reference evidence="9" key="1">
    <citation type="submission" date="2022-07" db="EMBL/GenBank/DDBJ databases">
        <title>Taxonomic analysis of Microcella humidisoli nov. sp., isolated from riverside soil.</title>
        <authorList>
            <person name="Molina K.M."/>
            <person name="Kim S.B."/>
        </authorList>
    </citation>
    <scope>NUCLEOTIDE SEQUENCE</scope>
    <source>
        <strain evidence="9">MMS21-STM10</strain>
    </source>
</reference>
<dbReference type="Pfam" id="PF00370">
    <property type="entry name" value="FGGY_N"/>
    <property type="match status" value="1"/>
</dbReference>
<dbReference type="Pfam" id="PF02782">
    <property type="entry name" value="FGGY_C"/>
    <property type="match status" value="1"/>
</dbReference>
<dbReference type="SUPFAM" id="SSF53067">
    <property type="entry name" value="Actin-like ATPase domain"/>
    <property type="match status" value="2"/>
</dbReference>
<dbReference type="CDD" id="cd07771">
    <property type="entry name" value="ASKHA_NBD_FGGY_RhaB-like"/>
    <property type="match status" value="1"/>
</dbReference>
<evidence type="ECO:0000256" key="2">
    <source>
        <dbReference type="ARBA" id="ARBA00022679"/>
    </source>
</evidence>
<organism evidence="9 10">
    <name type="scientific">Microcella humidisoli</name>
    <dbReference type="NCBI Taxonomy" id="2963406"/>
    <lineage>
        <taxon>Bacteria</taxon>
        <taxon>Bacillati</taxon>
        <taxon>Actinomycetota</taxon>
        <taxon>Actinomycetes</taxon>
        <taxon>Micrococcales</taxon>
        <taxon>Microbacteriaceae</taxon>
        <taxon>Microcella</taxon>
    </lineage>
</organism>
<dbReference type="InterPro" id="IPR018484">
    <property type="entry name" value="FGGY_N"/>
</dbReference>
<keyword evidence="3" id="KW-0547">Nucleotide-binding</keyword>
<dbReference type="PANTHER" id="PTHR43095">
    <property type="entry name" value="SUGAR KINASE"/>
    <property type="match status" value="1"/>
</dbReference>
<evidence type="ECO:0000256" key="3">
    <source>
        <dbReference type="ARBA" id="ARBA00022741"/>
    </source>
</evidence>
<gene>
    <name evidence="9" type="ORF">NNL39_05860</name>
</gene>
<evidence type="ECO:0000256" key="1">
    <source>
        <dbReference type="ARBA" id="ARBA00009156"/>
    </source>
</evidence>
<dbReference type="InterPro" id="IPR000577">
    <property type="entry name" value="Carb_kinase_FGGY"/>
</dbReference>
<comment type="similarity">
    <text evidence="1">Belongs to the FGGY kinase family.</text>
</comment>
<evidence type="ECO:0000259" key="8">
    <source>
        <dbReference type="Pfam" id="PF02782"/>
    </source>
</evidence>
<dbReference type="PIRSF" id="PIRSF000538">
    <property type="entry name" value="GlpK"/>
    <property type="match status" value="1"/>
</dbReference>
<feature type="domain" description="Carbohydrate kinase FGGY N-terminal" evidence="7">
    <location>
        <begin position="42"/>
        <end position="226"/>
    </location>
</feature>
<keyword evidence="6" id="KW-0684">Rhamnose metabolism</keyword>
<evidence type="ECO:0000256" key="6">
    <source>
        <dbReference type="ARBA" id="ARBA00023308"/>
    </source>
</evidence>
<keyword evidence="5" id="KW-0067">ATP-binding</keyword>
<keyword evidence="2" id="KW-0808">Transferase</keyword>
<name>A0ABY5G058_9MICO</name>
<evidence type="ECO:0000259" key="7">
    <source>
        <dbReference type="Pfam" id="PF00370"/>
    </source>
</evidence>
<dbReference type="InterPro" id="IPR050406">
    <property type="entry name" value="FGGY_Carb_Kinase"/>
</dbReference>
<dbReference type="Gene3D" id="3.30.420.40">
    <property type="match status" value="2"/>
</dbReference>
<accession>A0ABY5G058</accession>
<dbReference type="InterPro" id="IPR043129">
    <property type="entry name" value="ATPase_NBD"/>
</dbReference>
<proteinExistence type="inferred from homology"/>
<dbReference type="InterPro" id="IPR018485">
    <property type="entry name" value="FGGY_C"/>
</dbReference>
<keyword evidence="10" id="KW-1185">Reference proteome</keyword>
<evidence type="ECO:0000256" key="4">
    <source>
        <dbReference type="ARBA" id="ARBA00022777"/>
    </source>
</evidence>
<keyword evidence="4" id="KW-0418">Kinase</keyword>
<feature type="domain" description="Carbohydrate kinase FGGY C-terminal" evidence="8">
    <location>
        <begin position="235"/>
        <end position="427"/>
    </location>
</feature>
<dbReference type="InterPro" id="IPR013449">
    <property type="entry name" value="Rhamnulokinase"/>
</dbReference>
<evidence type="ECO:0000313" key="9">
    <source>
        <dbReference type="EMBL" id="UTT63769.1"/>
    </source>
</evidence>
<dbReference type="Proteomes" id="UP001060039">
    <property type="component" value="Chromosome"/>
</dbReference>
<evidence type="ECO:0000256" key="5">
    <source>
        <dbReference type="ARBA" id="ARBA00022840"/>
    </source>
</evidence>
<protein>
    <submittedName>
        <fullName evidence="9">Rhamnulokinase</fullName>
    </submittedName>
</protein>